<dbReference type="InterPro" id="IPR017853">
    <property type="entry name" value="GH"/>
</dbReference>
<dbReference type="SUPFAM" id="SSF51445">
    <property type="entry name" value="(Trans)glycosidases"/>
    <property type="match status" value="1"/>
</dbReference>
<dbReference type="SUPFAM" id="SSF52317">
    <property type="entry name" value="Class I glutamine amidotransferase-like"/>
    <property type="match status" value="1"/>
</dbReference>
<organism evidence="1 2">
    <name type="scientific">Victivallis vadensis</name>
    <dbReference type="NCBI Taxonomy" id="172901"/>
    <lineage>
        <taxon>Bacteria</taxon>
        <taxon>Pseudomonadati</taxon>
        <taxon>Lentisphaerota</taxon>
        <taxon>Lentisphaeria</taxon>
        <taxon>Victivallales</taxon>
        <taxon>Victivallaceae</taxon>
        <taxon>Victivallis</taxon>
    </lineage>
</organism>
<gene>
    <name evidence="1" type="ORF">HF882_17205</name>
</gene>
<dbReference type="CDD" id="cd03143">
    <property type="entry name" value="A4_beta-galactosidase_middle_domain"/>
    <property type="match status" value="1"/>
</dbReference>
<dbReference type="Gene3D" id="3.40.50.880">
    <property type="match status" value="1"/>
</dbReference>
<protein>
    <submittedName>
        <fullName evidence="1">Beta-galactosidase</fullName>
    </submittedName>
</protein>
<proteinExistence type="predicted"/>
<dbReference type="InterPro" id="IPR028212">
    <property type="entry name" value="GHL6"/>
</dbReference>
<dbReference type="Proteomes" id="UP000576225">
    <property type="component" value="Unassembled WGS sequence"/>
</dbReference>
<evidence type="ECO:0000313" key="1">
    <source>
        <dbReference type="EMBL" id="NMD88326.1"/>
    </source>
</evidence>
<dbReference type="Pfam" id="PF14871">
    <property type="entry name" value="GHL6"/>
    <property type="match status" value="1"/>
</dbReference>
<dbReference type="RefSeq" id="WP_168963490.1">
    <property type="nucleotide sequence ID" value="NZ_CALXNT010000099.1"/>
</dbReference>
<dbReference type="Gene3D" id="3.20.20.80">
    <property type="entry name" value="Glycosidases"/>
    <property type="match status" value="1"/>
</dbReference>
<reference evidence="1 2" key="1">
    <citation type="submission" date="2020-04" db="EMBL/GenBank/DDBJ databases">
        <authorList>
            <person name="Hitch T.C.A."/>
            <person name="Wylensek D."/>
            <person name="Clavel T."/>
        </authorList>
    </citation>
    <scope>NUCLEOTIDE SEQUENCE [LARGE SCALE GENOMIC DNA]</scope>
    <source>
        <strain evidence="1 2">COR2-253-APC-1A</strain>
    </source>
</reference>
<dbReference type="EMBL" id="JABAEW010000043">
    <property type="protein sequence ID" value="NMD88326.1"/>
    <property type="molecule type" value="Genomic_DNA"/>
</dbReference>
<dbReference type="AlphaFoldDB" id="A0A848B698"/>
<dbReference type="InterPro" id="IPR029062">
    <property type="entry name" value="Class_I_gatase-like"/>
</dbReference>
<comment type="caution">
    <text evidence="1">The sequence shown here is derived from an EMBL/GenBank/DDBJ whole genome shotgun (WGS) entry which is preliminary data.</text>
</comment>
<name>A0A848B698_9BACT</name>
<evidence type="ECO:0000313" key="2">
    <source>
        <dbReference type="Proteomes" id="UP000576225"/>
    </source>
</evidence>
<accession>A0A848B698</accession>
<sequence length="670" mass="74427">MNISSHLPFRQVHLDFHTSEAIPGIGSAFRPDEWAQTLREAHVNSVTCFSCCHHGWSYHPTRVGAMHPHLGFNLLRAQIDAAHACGIRVPVYLTAGNNQRLAMEHPEWREITPDGRYMGWAPTPLSAGFSKLCLNSGYLEVLRALCEETVELFPDADGIFLDIICQGQCCCPGCVTDMLREGFDPESEADRIRFARRTLLNYYRVITAACRKFNPDMPVFHNSGHIPRGDREILPYFSHLELESLPTGGWGYDHFPVSAAYCRKLPFEFIGMTGKFHSTWGEFGGYKHPDALRYECMAMLANGARCSIGDQLHPDARLDESTYRAIGQAYAEVEAKEAWCIGAESAADIAVLSNSAFHRESTESAAETGCARILQEGHLPFDLLDREMDFSGYGLVILPDDIRCDAALAGRLTGYLERGGKLLLSGTSGLAADKDAYSFDTGVEYQGVSGFNPAYLQMDKAFAPEWLTSPLVLYGAPGKLRAAAGERWLGKVLNPYFQRSYRHFSSHQHTPFSPAPTGLCGGVIRDNLAVLAFPVFSIYRERGQIALKEFLLKTINALLGGRRQIRCTGLPAEGRLTLMRQPERERTVLHLLYAPKVLKGGGKHQVEVIEELPPAPPVTVELRTGFRPARLHLEPAGTELAFSQTGESIRFTVPAFSCHQMVVAYRRETK</sequence>